<dbReference type="RefSeq" id="XP_027200405.1">
    <property type="nucleotide sequence ID" value="XM_027344604.1"/>
</dbReference>
<evidence type="ECO:0000313" key="7">
    <source>
        <dbReference type="RefSeq" id="XP_027200405.1"/>
    </source>
</evidence>
<gene>
    <name evidence="7" type="primary">LOC113794488</name>
</gene>
<dbReference type="PROSITE" id="PS50082">
    <property type="entry name" value="WD_REPEATS_2"/>
    <property type="match status" value="5"/>
</dbReference>
<dbReference type="InterPro" id="IPR019775">
    <property type="entry name" value="WD40_repeat_CS"/>
</dbReference>
<dbReference type="FunFam" id="2.130.10.10:FF:000615">
    <property type="entry name" value="Receptor for activated C kinase 1"/>
    <property type="match status" value="1"/>
</dbReference>
<comment type="similarity">
    <text evidence="1">Belongs to the WD repeat G protein beta family. Ribosomal protein RACK1 subfamily.</text>
</comment>
<evidence type="ECO:0000256" key="3">
    <source>
        <dbReference type="ARBA" id="ARBA00022737"/>
    </source>
</evidence>
<dbReference type="PROSITE" id="PS00678">
    <property type="entry name" value="WD_REPEATS_1"/>
    <property type="match status" value="1"/>
</dbReference>
<feature type="repeat" description="WD" evidence="5">
    <location>
        <begin position="111"/>
        <end position="152"/>
    </location>
</feature>
<dbReference type="PROSITE" id="PS50294">
    <property type="entry name" value="WD_REPEATS_REGION"/>
    <property type="match status" value="3"/>
</dbReference>
<dbReference type="AlphaFoldDB" id="A0A6P6Y553"/>
<keyword evidence="2 5" id="KW-0853">WD repeat</keyword>
<dbReference type="InterPro" id="IPR020472">
    <property type="entry name" value="WD40_PAC1"/>
</dbReference>
<feature type="repeat" description="WD" evidence="5">
    <location>
        <begin position="1"/>
        <end position="23"/>
    </location>
</feature>
<feature type="repeat" description="WD" evidence="5">
    <location>
        <begin position="67"/>
        <end position="110"/>
    </location>
</feature>
<dbReference type="PANTHER" id="PTHR19868">
    <property type="entry name" value="RECEPTOR FOR ACTIVATED PROTEIN KINASE C RACK1"/>
    <property type="match status" value="1"/>
</dbReference>
<dbReference type="SMART" id="SM00320">
    <property type="entry name" value="WD40"/>
    <property type="match status" value="5"/>
</dbReference>
<evidence type="ECO:0000256" key="2">
    <source>
        <dbReference type="ARBA" id="ARBA00022574"/>
    </source>
</evidence>
<dbReference type="Pfam" id="PF00400">
    <property type="entry name" value="WD40"/>
    <property type="match status" value="4"/>
</dbReference>
<evidence type="ECO:0000313" key="6">
    <source>
        <dbReference type="Proteomes" id="UP000515146"/>
    </source>
</evidence>
<keyword evidence="3" id="KW-0677">Repeat</keyword>
<name>A0A6P6Y553_DERPT</name>
<dbReference type="InterPro" id="IPR045223">
    <property type="entry name" value="RACK1-like"/>
</dbReference>
<dbReference type="InterPro" id="IPR015943">
    <property type="entry name" value="WD40/YVTN_repeat-like_dom_sf"/>
</dbReference>
<dbReference type="Proteomes" id="UP000515146">
    <property type="component" value="Unplaced"/>
</dbReference>
<dbReference type="InterPro" id="IPR001680">
    <property type="entry name" value="WD40_rpt"/>
</dbReference>
<proteinExistence type="inferred from homology"/>
<dbReference type="GO" id="GO:0045182">
    <property type="term" value="F:translation regulator activity"/>
    <property type="evidence" value="ECO:0007669"/>
    <property type="project" value="InterPro"/>
</dbReference>
<dbReference type="SUPFAM" id="SSF50978">
    <property type="entry name" value="WD40 repeat-like"/>
    <property type="match status" value="1"/>
</dbReference>
<reference evidence="7" key="1">
    <citation type="submission" date="2025-08" db="UniProtKB">
        <authorList>
            <consortium name="RefSeq"/>
        </authorList>
    </citation>
    <scope>IDENTIFICATION</scope>
    <source>
        <strain evidence="7">Airmid</strain>
    </source>
</reference>
<keyword evidence="6" id="KW-1185">Reference proteome</keyword>
<dbReference type="InParanoid" id="A0A6P6Y553"/>
<sequence length="246" mass="27370">MLTACDDKTVNIWSLEKQQFYKRLVGHTKNVTGVAVSPNTKFIVTCSLDKTVRLWNTMGEERFCFRPKGTEEAITCIVFSQEEKRNLIIAGCADGSIKIWSLDDIVQLHSLHGHTGTINAIALSPDGSLIASGGSDGRIQLWDLTECSHVYTIDVGSPVQSVCFSPANYWISVATETGIRIVHLEKKVNFSYIRIVGDQRPDNNEKPSKHLPWITSLNWSHDGTYLFAGSSDSNVYVFGVRPEAVY</sequence>
<dbReference type="Gene3D" id="2.130.10.10">
    <property type="entry name" value="YVTN repeat-like/Quinoprotein amine dehydrogenase"/>
    <property type="match status" value="1"/>
</dbReference>
<accession>A0A6P6Y553</accession>
<dbReference type="InterPro" id="IPR036322">
    <property type="entry name" value="WD40_repeat_dom_sf"/>
</dbReference>
<dbReference type="CDD" id="cd00200">
    <property type="entry name" value="WD40"/>
    <property type="match status" value="1"/>
</dbReference>
<evidence type="ECO:0000256" key="5">
    <source>
        <dbReference type="PROSITE-ProRule" id="PRU00221"/>
    </source>
</evidence>
<organism evidence="6 7">
    <name type="scientific">Dermatophagoides pteronyssinus</name>
    <name type="common">European house dust mite</name>
    <dbReference type="NCBI Taxonomy" id="6956"/>
    <lineage>
        <taxon>Eukaryota</taxon>
        <taxon>Metazoa</taxon>
        <taxon>Ecdysozoa</taxon>
        <taxon>Arthropoda</taxon>
        <taxon>Chelicerata</taxon>
        <taxon>Arachnida</taxon>
        <taxon>Acari</taxon>
        <taxon>Acariformes</taxon>
        <taxon>Sarcoptiformes</taxon>
        <taxon>Astigmata</taxon>
        <taxon>Psoroptidia</taxon>
        <taxon>Analgoidea</taxon>
        <taxon>Pyroglyphidae</taxon>
        <taxon>Dermatophagoidinae</taxon>
        <taxon>Dermatophagoides</taxon>
    </lineage>
</organism>
<dbReference type="OMA" id="PANYWIS"/>
<evidence type="ECO:0000256" key="1">
    <source>
        <dbReference type="ARBA" id="ARBA00007253"/>
    </source>
</evidence>
<dbReference type="PRINTS" id="PR00320">
    <property type="entry name" value="GPROTEINBRPT"/>
</dbReference>
<protein>
    <recommendedName>
        <fullName evidence="4">Small ribosomal subunit protein RACK1</fullName>
    </recommendedName>
</protein>
<evidence type="ECO:0000256" key="4">
    <source>
        <dbReference type="ARBA" id="ARBA00035297"/>
    </source>
</evidence>
<dbReference type="KEGG" id="dpte:113794488"/>
<dbReference type="GO" id="GO:0043022">
    <property type="term" value="F:ribosome binding"/>
    <property type="evidence" value="ECO:0007669"/>
    <property type="project" value="InterPro"/>
</dbReference>
<dbReference type="OrthoDB" id="10266330at2759"/>
<feature type="repeat" description="WD" evidence="5">
    <location>
        <begin position="24"/>
        <end position="56"/>
    </location>
</feature>
<feature type="repeat" description="WD" evidence="5">
    <location>
        <begin position="207"/>
        <end position="246"/>
    </location>
</feature>